<organism evidence="8 9">
    <name type="scientific">Ferviditalea candida</name>
    <dbReference type="NCBI Taxonomy" id="3108399"/>
    <lineage>
        <taxon>Bacteria</taxon>
        <taxon>Bacillati</taxon>
        <taxon>Bacillota</taxon>
        <taxon>Bacilli</taxon>
        <taxon>Bacillales</taxon>
        <taxon>Paenibacillaceae</taxon>
        <taxon>Ferviditalea</taxon>
    </lineage>
</organism>
<reference evidence="8" key="1">
    <citation type="submission" date="2023-12" db="EMBL/GenBank/DDBJ databases">
        <title>Fervidustalea candida gen. nov., sp. nov., a novel member of the family Paenibacillaceae isolated from a geothermal area.</title>
        <authorList>
            <person name="Li W.-J."/>
            <person name="Jiao J.-Y."/>
            <person name="Chen Y."/>
        </authorList>
    </citation>
    <scope>NUCLEOTIDE SEQUENCE</scope>
    <source>
        <strain evidence="8">SYSU GA230002</strain>
    </source>
</reference>
<evidence type="ECO:0000256" key="2">
    <source>
        <dbReference type="ARBA" id="ARBA00023015"/>
    </source>
</evidence>
<dbReference type="HAMAP" id="MF_02064">
    <property type="entry name" value="Sigma70_SigI"/>
    <property type="match status" value="1"/>
</dbReference>
<dbReference type="SUPFAM" id="SSF88946">
    <property type="entry name" value="Sigma2 domain of RNA polymerase sigma factors"/>
    <property type="match status" value="1"/>
</dbReference>
<name>A0ABU5ZEW3_9BACL</name>
<evidence type="ECO:0000259" key="7">
    <source>
        <dbReference type="Pfam" id="PF04542"/>
    </source>
</evidence>
<evidence type="ECO:0000313" key="9">
    <source>
        <dbReference type="Proteomes" id="UP001310386"/>
    </source>
</evidence>
<comment type="similarity">
    <text evidence="6">Belongs to the sigma-70 factor family. SigI subfamily.</text>
</comment>
<dbReference type="NCBIfam" id="TIGR02895">
    <property type="entry name" value="spore_sigI"/>
    <property type="match status" value="1"/>
</dbReference>
<comment type="activity regulation">
    <text evidence="6">Negatively regulated by the anti-sigma-I factor RsgI.</text>
</comment>
<keyword evidence="3 6" id="KW-0731">Sigma factor</keyword>
<keyword evidence="5 6" id="KW-0804">Transcription</keyword>
<proteinExistence type="inferred from homology"/>
<dbReference type="Proteomes" id="UP001310386">
    <property type="component" value="Unassembled WGS sequence"/>
</dbReference>
<protein>
    <recommendedName>
        <fullName evidence="6">RNA polymerase sigma factor SigI</fullName>
    </recommendedName>
</protein>
<evidence type="ECO:0000256" key="5">
    <source>
        <dbReference type="ARBA" id="ARBA00023163"/>
    </source>
</evidence>
<evidence type="ECO:0000313" key="8">
    <source>
        <dbReference type="EMBL" id="MEB3101044.1"/>
    </source>
</evidence>
<keyword evidence="9" id="KW-1185">Reference proteome</keyword>
<feature type="domain" description="RNA polymerase sigma-70 region 2" evidence="7">
    <location>
        <begin position="45"/>
        <end position="115"/>
    </location>
</feature>
<keyword evidence="4 6" id="KW-0238">DNA-binding</keyword>
<keyword evidence="6" id="KW-0346">Stress response</keyword>
<dbReference type="InterPro" id="IPR014244">
    <property type="entry name" value="RNA_pol_sigma-I"/>
</dbReference>
<dbReference type="Gene3D" id="1.10.1740.10">
    <property type="match status" value="1"/>
</dbReference>
<comment type="subunit">
    <text evidence="6">Interacts with RsgI.</text>
</comment>
<dbReference type="EMBL" id="JAYJLD010000005">
    <property type="protein sequence ID" value="MEB3101044.1"/>
    <property type="molecule type" value="Genomic_DNA"/>
</dbReference>
<dbReference type="InterPro" id="IPR007627">
    <property type="entry name" value="RNA_pol_sigma70_r2"/>
</dbReference>
<feature type="DNA-binding region" description="H-T-H motif" evidence="6">
    <location>
        <begin position="216"/>
        <end position="235"/>
    </location>
</feature>
<evidence type="ECO:0000256" key="6">
    <source>
        <dbReference type="HAMAP-Rule" id="MF_02064"/>
    </source>
</evidence>
<evidence type="ECO:0000256" key="3">
    <source>
        <dbReference type="ARBA" id="ARBA00023082"/>
    </source>
</evidence>
<accession>A0ABU5ZEW3</accession>
<dbReference type="PIRSF" id="PIRSF038953">
    <property type="entry name" value="SigI"/>
    <property type="match status" value="1"/>
</dbReference>
<comment type="subcellular location">
    <subcellularLocation>
        <location evidence="6">Cytoplasm</location>
    </subcellularLocation>
</comment>
<dbReference type="NCBIfam" id="NF006176">
    <property type="entry name" value="PRK08311.2-4"/>
    <property type="match status" value="1"/>
</dbReference>
<evidence type="ECO:0000256" key="4">
    <source>
        <dbReference type="ARBA" id="ARBA00023125"/>
    </source>
</evidence>
<evidence type="ECO:0000256" key="1">
    <source>
        <dbReference type="ARBA" id="ARBA00022490"/>
    </source>
</evidence>
<gene>
    <name evidence="6 8" type="primary">sigI</name>
    <name evidence="8" type="ORF">VF724_05145</name>
</gene>
<dbReference type="InterPro" id="IPR013325">
    <property type="entry name" value="RNA_pol_sigma_r2"/>
</dbReference>
<keyword evidence="1 6" id="KW-0963">Cytoplasm</keyword>
<sequence length="270" mass="31543">MLLVLFKKFLGRREAFHPAQDNSDIIEEKVVQIQEGDLKLRNQVITDYQPYIAKVTSRFCKRYIDPAHDDEYSIALNAFNEAINKFSADSGTSFLSFAETVIRRRLIDYVRKEQRFSKQLPYSSFEVEDEEESVINPVEIHQAVEQFENDRSAEERRQEIMELQRSLLDFGISFFELPEISPKHEDSRKMLFAIGRKLVEDSAMIESIKTKKMLPIKELLDVVQVSRKTLERHRKYLIAITLILEGPYTYLREYLHIPAVSEEGGGEDDE</sequence>
<feature type="short sequence motif" description="Polymerase core binding" evidence="6">
    <location>
        <begin position="70"/>
        <end position="83"/>
    </location>
</feature>
<comment type="caution">
    <text evidence="8">The sequence shown here is derived from an EMBL/GenBank/DDBJ whole genome shotgun (WGS) entry which is preliminary data.</text>
</comment>
<dbReference type="Pfam" id="PF04542">
    <property type="entry name" value="Sigma70_r2"/>
    <property type="match status" value="1"/>
</dbReference>
<comment type="function">
    <text evidence="6">Sigma factors are initiation factors that promote the attachment of RNA polymerase to specific initiation sites and are then released.</text>
</comment>
<keyword evidence="2 6" id="KW-0805">Transcription regulation</keyword>